<protein>
    <recommendedName>
        <fullName evidence="1">Aminopyrimidine aminohydrolase</fullName>
        <ecNumber evidence="1">3.5.99.2</ecNumber>
    </recommendedName>
</protein>
<dbReference type="CDD" id="cd19365">
    <property type="entry name" value="TenA_C-like"/>
    <property type="match status" value="1"/>
</dbReference>
<dbReference type="GO" id="GO:0009229">
    <property type="term" value="P:thiamine diphosphate biosynthetic process"/>
    <property type="evidence" value="ECO:0007669"/>
    <property type="project" value="UniProtKB-UniPathway"/>
</dbReference>
<comment type="catalytic activity">
    <reaction evidence="1">
        <text>thiamine + H2O = 5-(2-hydroxyethyl)-4-methylthiazole + 4-amino-5-hydroxymethyl-2-methylpyrimidine + H(+)</text>
        <dbReference type="Rhea" id="RHEA:17509"/>
        <dbReference type="ChEBI" id="CHEBI:15377"/>
        <dbReference type="ChEBI" id="CHEBI:15378"/>
        <dbReference type="ChEBI" id="CHEBI:16892"/>
        <dbReference type="ChEBI" id="CHEBI:17957"/>
        <dbReference type="ChEBI" id="CHEBI:18385"/>
        <dbReference type="EC" id="3.5.99.2"/>
    </reaction>
</comment>
<name>A0A7T0BYM3_9BACT</name>
<dbReference type="InterPro" id="IPR027574">
    <property type="entry name" value="Thiaminase_II"/>
</dbReference>
<dbReference type="SUPFAM" id="SSF48613">
    <property type="entry name" value="Heme oxygenase-like"/>
    <property type="match status" value="1"/>
</dbReference>
<gene>
    <name evidence="3" type="primary">tenA</name>
    <name evidence="3" type="ORF">G3M70_16295</name>
</gene>
<dbReference type="Pfam" id="PF03070">
    <property type="entry name" value="TENA_THI-4"/>
    <property type="match status" value="1"/>
</dbReference>
<dbReference type="EC" id="3.5.99.2" evidence="1"/>
<dbReference type="GO" id="GO:0009228">
    <property type="term" value="P:thiamine biosynthetic process"/>
    <property type="evidence" value="ECO:0007669"/>
    <property type="project" value="UniProtKB-KW"/>
</dbReference>
<evidence type="ECO:0000313" key="3">
    <source>
        <dbReference type="EMBL" id="QPJ63353.1"/>
    </source>
</evidence>
<sequence length="215" mass="24770">MKFSERAWDAVAPLYKKILDHPFNRELSLGTLALSRFQFYMKQDSLYLVDFARALAIVASKADNPDDIVLLLEFSKGAIVAERGLHQHYFDLFDIELDVDKAPGCFSYTNFLISTCTHKSYAEGIAALLPCFWIYREVGLHIHSQAVAENPYQKWIDTYSGEEFSKIVDDAIDLTDRVADQVNTEQGEQMLNAFVLSTRLEWMFWDSAYREEAWV</sequence>
<feature type="domain" description="Thiaminase-2/PQQC" evidence="2">
    <location>
        <begin position="8"/>
        <end position="210"/>
    </location>
</feature>
<evidence type="ECO:0000313" key="4">
    <source>
        <dbReference type="Proteomes" id="UP000594688"/>
    </source>
</evidence>
<keyword evidence="1" id="KW-0378">Hydrolase</keyword>
<dbReference type="GO" id="GO:0005829">
    <property type="term" value="C:cytosol"/>
    <property type="evidence" value="ECO:0007669"/>
    <property type="project" value="TreeGrafter"/>
</dbReference>
<dbReference type="EMBL" id="CP048685">
    <property type="protein sequence ID" value="QPJ63353.1"/>
    <property type="molecule type" value="Genomic_DNA"/>
</dbReference>
<reference evidence="3 4" key="1">
    <citation type="submission" date="2020-02" db="EMBL/GenBank/DDBJ databases">
        <title>Genomic and physiological characterization of two novel Nitrospinaceae genera.</title>
        <authorList>
            <person name="Mueller A.J."/>
            <person name="Jung M.-Y."/>
            <person name="Strachan C.R."/>
            <person name="Herbold C.W."/>
            <person name="Kirkegaard R.H."/>
            <person name="Daims H."/>
        </authorList>
    </citation>
    <scope>NUCLEOTIDE SEQUENCE [LARGE SCALE GENOMIC DNA]</scope>
    <source>
        <strain evidence="3">EB</strain>
    </source>
</reference>
<dbReference type="KEGG" id="nli:G3M70_16295"/>
<dbReference type="Gene3D" id="1.20.910.10">
    <property type="entry name" value="Heme oxygenase-like"/>
    <property type="match status" value="1"/>
</dbReference>
<organism evidence="3 4">
    <name type="scientific">Candidatus Nitronauta litoralis</name>
    <dbReference type="NCBI Taxonomy" id="2705533"/>
    <lineage>
        <taxon>Bacteria</taxon>
        <taxon>Pseudomonadati</taxon>
        <taxon>Nitrospinota/Tectimicrobiota group</taxon>
        <taxon>Nitrospinota</taxon>
        <taxon>Nitrospinia</taxon>
        <taxon>Nitrospinales</taxon>
        <taxon>Nitrospinaceae</taxon>
        <taxon>Candidatus Nitronauta</taxon>
    </lineage>
</organism>
<accession>A0A7T0BYM3</accession>
<evidence type="ECO:0000256" key="1">
    <source>
        <dbReference type="RuleBase" id="RU363093"/>
    </source>
</evidence>
<dbReference type="GO" id="GO:0050334">
    <property type="term" value="F:thiaminase activity"/>
    <property type="evidence" value="ECO:0007669"/>
    <property type="project" value="UniProtKB-EC"/>
</dbReference>
<dbReference type="PANTHER" id="PTHR43198">
    <property type="entry name" value="BIFUNCTIONAL TH2 PROTEIN"/>
    <property type="match status" value="1"/>
</dbReference>
<comment type="catalytic activity">
    <reaction evidence="1">
        <text>4-amino-5-aminomethyl-2-methylpyrimidine + H2O = 4-amino-5-hydroxymethyl-2-methylpyrimidine + NH4(+)</text>
        <dbReference type="Rhea" id="RHEA:31799"/>
        <dbReference type="ChEBI" id="CHEBI:15377"/>
        <dbReference type="ChEBI" id="CHEBI:16892"/>
        <dbReference type="ChEBI" id="CHEBI:28938"/>
        <dbReference type="ChEBI" id="CHEBI:63416"/>
        <dbReference type="EC" id="3.5.99.2"/>
    </reaction>
</comment>
<evidence type="ECO:0000259" key="2">
    <source>
        <dbReference type="Pfam" id="PF03070"/>
    </source>
</evidence>
<comment type="function">
    <text evidence="1">Catalyzes an amino-pyrimidine hydrolysis reaction at the C5' of the pyrimidine moiety of thiamine compounds, a reaction that is part of a thiamine salvage pathway.</text>
</comment>
<dbReference type="InterPro" id="IPR016084">
    <property type="entry name" value="Haem_Oase-like_multi-hlx"/>
</dbReference>
<comment type="similarity">
    <text evidence="1">Belongs to the TenA family.</text>
</comment>
<dbReference type="NCBIfam" id="TIGR04306">
    <property type="entry name" value="salvage_TenA"/>
    <property type="match status" value="1"/>
</dbReference>
<keyword evidence="1" id="KW-0784">Thiamine biosynthesis</keyword>
<comment type="pathway">
    <text evidence="1">Cofactor biosynthesis; thiamine diphosphate biosynthesis.</text>
</comment>
<dbReference type="UniPathway" id="UPA00060"/>
<dbReference type="InterPro" id="IPR050967">
    <property type="entry name" value="Thiamine_Salvage_TenA"/>
</dbReference>
<proteinExistence type="inferred from homology"/>
<dbReference type="Proteomes" id="UP000594688">
    <property type="component" value="Chromosome"/>
</dbReference>
<dbReference type="PANTHER" id="PTHR43198:SF2">
    <property type="entry name" value="SI:CH1073-67J19.1-RELATED"/>
    <property type="match status" value="1"/>
</dbReference>
<dbReference type="InterPro" id="IPR004305">
    <property type="entry name" value="Thiaminase-2/PQQC"/>
</dbReference>
<dbReference type="AlphaFoldDB" id="A0A7T0BYM3"/>